<accession>A0ABU2T048</accession>
<dbReference type="InterPro" id="IPR003594">
    <property type="entry name" value="HATPase_dom"/>
</dbReference>
<dbReference type="EC" id="2.7.13.3" evidence="3"/>
<keyword evidence="11" id="KW-1185">Reference proteome</keyword>
<dbReference type="RefSeq" id="WP_311616415.1">
    <property type="nucleotide sequence ID" value="NZ_JAVRFI010000043.1"/>
</dbReference>
<evidence type="ECO:0000313" key="11">
    <source>
        <dbReference type="Proteomes" id="UP001180531"/>
    </source>
</evidence>
<dbReference type="SMART" id="SM00387">
    <property type="entry name" value="HATPase_c"/>
    <property type="match status" value="1"/>
</dbReference>
<feature type="region of interest" description="Disordered" evidence="8">
    <location>
        <begin position="371"/>
        <end position="392"/>
    </location>
</feature>
<keyword evidence="6 10" id="KW-0418">Kinase</keyword>
<dbReference type="SUPFAM" id="SSF55785">
    <property type="entry name" value="PYP-like sensor domain (PAS domain)"/>
    <property type="match status" value="1"/>
</dbReference>
<dbReference type="Proteomes" id="UP001180531">
    <property type="component" value="Unassembled WGS sequence"/>
</dbReference>
<dbReference type="InterPro" id="IPR035965">
    <property type="entry name" value="PAS-like_dom_sf"/>
</dbReference>
<dbReference type="PROSITE" id="PS50109">
    <property type="entry name" value="HIS_KIN"/>
    <property type="match status" value="1"/>
</dbReference>
<dbReference type="CDD" id="cd00082">
    <property type="entry name" value="HisKA"/>
    <property type="match status" value="1"/>
</dbReference>
<dbReference type="Pfam" id="PF02518">
    <property type="entry name" value="HATPase_c"/>
    <property type="match status" value="1"/>
</dbReference>
<evidence type="ECO:0000256" key="6">
    <source>
        <dbReference type="ARBA" id="ARBA00022777"/>
    </source>
</evidence>
<feature type="compositionally biased region" description="Low complexity" evidence="8">
    <location>
        <begin position="375"/>
        <end position="392"/>
    </location>
</feature>
<dbReference type="Gene3D" id="3.30.450.20">
    <property type="entry name" value="PAS domain"/>
    <property type="match status" value="1"/>
</dbReference>
<comment type="subcellular location">
    <subcellularLocation>
        <location evidence="2">Cell membrane</location>
    </subcellularLocation>
</comment>
<evidence type="ECO:0000256" key="7">
    <source>
        <dbReference type="ARBA" id="ARBA00023012"/>
    </source>
</evidence>
<name>A0ABU2T048_9ACTN</name>
<keyword evidence="5" id="KW-0808">Transferase</keyword>
<dbReference type="Pfam" id="PF12860">
    <property type="entry name" value="PAS_7"/>
    <property type="match status" value="1"/>
</dbReference>
<dbReference type="InterPro" id="IPR004358">
    <property type="entry name" value="Sig_transdc_His_kin-like_C"/>
</dbReference>
<dbReference type="InterPro" id="IPR003661">
    <property type="entry name" value="HisK_dim/P_dom"/>
</dbReference>
<evidence type="ECO:0000256" key="4">
    <source>
        <dbReference type="ARBA" id="ARBA00022553"/>
    </source>
</evidence>
<gene>
    <name evidence="10" type="ORF">RM609_33685</name>
</gene>
<dbReference type="SUPFAM" id="SSF47384">
    <property type="entry name" value="Homodimeric domain of signal transducing histidine kinase"/>
    <property type="match status" value="1"/>
</dbReference>
<organism evidence="10 11">
    <name type="scientific">Streptomyces hesseae</name>
    <dbReference type="NCBI Taxonomy" id="3075519"/>
    <lineage>
        <taxon>Bacteria</taxon>
        <taxon>Bacillati</taxon>
        <taxon>Actinomycetota</taxon>
        <taxon>Actinomycetes</taxon>
        <taxon>Kitasatosporales</taxon>
        <taxon>Streptomycetaceae</taxon>
        <taxon>Streptomyces</taxon>
    </lineage>
</organism>
<evidence type="ECO:0000256" key="3">
    <source>
        <dbReference type="ARBA" id="ARBA00012438"/>
    </source>
</evidence>
<evidence type="ECO:0000256" key="1">
    <source>
        <dbReference type="ARBA" id="ARBA00000085"/>
    </source>
</evidence>
<dbReference type="PANTHER" id="PTHR43711">
    <property type="entry name" value="TWO-COMPONENT HISTIDINE KINASE"/>
    <property type="match status" value="1"/>
</dbReference>
<dbReference type="InterPro" id="IPR050736">
    <property type="entry name" value="Sensor_HK_Regulatory"/>
</dbReference>
<reference evidence="10" key="1">
    <citation type="submission" date="2024-05" db="EMBL/GenBank/DDBJ databases">
        <title>30 novel species of actinomycetes from the DSMZ collection.</title>
        <authorList>
            <person name="Nouioui I."/>
        </authorList>
    </citation>
    <scope>NUCLEOTIDE SEQUENCE</scope>
    <source>
        <strain evidence="10">DSM 40473</strain>
    </source>
</reference>
<evidence type="ECO:0000313" key="10">
    <source>
        <dbReference type="EMBL" id="MDT0453994.1"/>
    </source>
</evidence>
<dbReference type="EMBL" id="JAVRFI010000043">
    <property type="protein sequence ID" value="MDT0453994.1"/>
    <property type="molecule type" value="Genomic_DNA"/>
</dbReference>
<dbReference type="SMART" id="SM00388">
    <property type="entry name" value="HisKA"/>
    <property type="match status" value="1"/>
</dbReference>
<evidence type="ECO:0000256" key="8">
    <source>
        <dbReference type="SAM" id="MobiDB-lite"/>
    </source>
</evidence>
<dbReference type="Pfam" id="PF00512">
    <property type="entry name" value="HisKA"/>
    <property type="match status" value="1"/>
</dbReference>
<dbReference type="CDD" id="cd00075">
    <property type="entry name" value="HATPase"/>
    <property type="match status" value="1"/>
</dbReference>
<comment type="caution">
    <text evidence="10">The sequence shown here is derived from an EMBL/GenBank/DDBJ whole genome shotgun (WGS) entry which is preliminary data.</text>
</comment>
<comment type="catalytic activity">
    <reaction evidence="1">
        <text>ATP + protein L-histidine = ADP + protein N-phospho-L-histidine.</text>
        <dbReference type="EC" id="2.7.13.3"/>
    </reaction>
</comment>
<dbReference type="Gene3D" id="3.30.565.10">
    <property type="entry name" value="Histidine kinase-like ATPase, C-terminal domain"/>
    <property type="match status" value="1"/>
</dbReference>
<dbReference type="InterPro" id="IPR036890">
    <property type="entry name" value="HATPase_C_sf"/>
</dbReference>
<feature type="domain" description="Histidine kinase" evidence="9">
    <location>
        <begin position="152"/>
        <end position="370"/>
    </location>
</feature>
<evidence type="ECO:0000259" key="9">
    <source>
        <dbReference type="PROSITE" id="PS50109"/>
    </source>
</evidence>
<proteinExistence type="predicted"/>
<evidence type="ECO:0000256" key="2">
    <source>
        <dbReference type="ARBA" id="ARBA00004236"/>
    </source>
</evidence>
<dbReference type="PRINTS" id="PR00344">
    <property type="entry name" value="BCTRLSENSOR"/>
</dbReference>
<dbReference type="SUPFAM" id="SSF55874">
    <property type="entry name" value="ATPase domain of HSP90 chaperone/DNA topoisomerase II/histidine kinase"/>
    <property type="match status" value="1"/>
</dbReference>
<dbReference type="Gene3D" id="1.10.287.130">
    <property type="match status" value="1"/>
</dbReference>
<keyword evidence="7" id="KW-0902">Two-component regulatory system</keyword>
<dbReference type="InterPro" id="IPR036097">
    <property type="entry name" value="HisK_dim/P_sf"/>
</dbReference>
<dbReference type="GO" id="GO:0016301">
    <property type="term" value="F:kinase activity"/>
    <property type="evidence" value="ECO:0007669"/>
    <property type="project" value="UniProtKB-KW"/>
</dbReference>
<keyword evidence="4" id="KW-0597">Phosphoprotein</keyword>
<evidence type="ECO:0000256" key="5">
    <source>
        <dbReference type="ARBA" id="ARBA00022679"/>
    </source>
</evidence>
<sequence length="392" mass="42196">MASSVDRDRLQAVLEALPSGALLQSQADEVLAVNRRFVAMFDLDGRADLSPGAPMRSLVPLVRAFYTSDVSMPHALDEILARRHVHRAAEIPLTDGRTIRRQVEPLRRNSTYLGALWTFTDISDAKRREHDLKRDNAALTELARQRNAFTAAASHELRTPLTSISSFGELLADPAFGTLSSEQASFLDAIRRNAGRMQRVISDLLLTTRMRAVGPELEFAPVDVPGMLAEALLDHMGELEAAGVFAVLDCESGPALRGDRHRLRHVIGNLLENAAKFTPAGGRVGITAAPRGVHWDIEVADTGIGIPEKYRHEIFTGFVRAPNARSGGYPGTGLGLAICRTVVERHGGTIAVGGHEGEGAVFRIRLPIAGPPADAPEAPDALDAPDAARGMS</sequence>
<dbReference type="PANTHER" id="PTHR43711:SF1">
    <property type="entry name" value="HISTIDINE KINASE 1"/>
    <property type="match status" value="1"/>
</dbReference>
<protein>
    <recommendedName>
        <fullName evidence="3">histidine kinase</fullName>
        <ecNumber evidence="3">2.7.13.3</ecNumber>
    </recommendedName>
</protein>
<dbReference type="InterPro" id="IPR005467">
    <property type="entry name" value="His_kinase_dom"/>
</dbReference>